<evidence type="ECO:0000313" key="2">
    <source>
        <dbReference type="Proteomes" id="UP000034140"/>
    </source>
</evidence>
<dbReference type="InterPro" id="IPR009241">
    <property type="entry name" value="HigB-like"/>
</dbReference>
<dbReference type="AlphaFoldDB" id="A0A0G0DG24"/>
<sequence>MTQYTGKDIYADSNFEKEINLFPDDIREEMYLLFSELSDYGFLEYPNAKKLSGTDLFEVRVNHNGAWRCIYAYTQNHIVLLSAFRKKTMRTPLREINICLQRLTNLKN</sequence>
<comment type="caution">
    <text evidence="1">The sequence shown here is derived from an EMBL/GenBank/DDBJ whole genome shotgun (WGS) entry which is preliminary data.</text>
</comment>
<dbReference type="Pfam" id="PF05973">
    <property type="entry name" value="Gp49"/>
    <property type="match status" value="1"/>
</dbReference>
<name>A0A0G0DG24_9BACT</name>
<dbReference type="Proteomes" id="UP000034140">
    <property type="component" value="Unassembled WGS sequence"/>
</dbReference>
<reference evidence="1 2" key="1">
    <citation type="journal article" date="2015" name="Nature">
        <title>rRNA introns, odd ribosomes, and small enigmatic genomes across a large radiation of phyla.</title>
        <authorList>
            <person name="Brown C.T."/>
            <person name="Hug L.A."/>
            <person name="Thomas B.C."/>
            <person name="Sharon I."/>
            <person name="Castelle C.J."/>
            <person name="Singh A."/>
            <person name="Wilkins M.J."/>
            <person name="Williams K.H."/>
            <person name="Banfield J.F."/>
        </authorList>
    </citation>
    <scope>NUCLEOTIDE SEQUENCE [LARGE SCALE GENOMIC DNA]</scope>
</reference>
<proteinExistence type="predicted"/>
<organism evidence="1 2">
    <name type="scientific">candidate division WS6 bacterium GW2011_GWC1_36_11</name>
    <dbReference type="NCBI Taxonomy" id="1619090"/>
    <lineage>
        <taxon>Bacteria</taxon>
        <taxon>Candidatus Dojkabacteria</taxon>
    </lineage>
</organism>
<dbReference type="EMBL" id="LBRE01000015">
    <property type="protein sequence ID" value="KKP92383.1"/>
    <property type="molecule type" value="Genomic_DNA"/>
</dbReference>
<accession>A0A0G0DG24</accession>
<dbReference type="Gene3D" id="3.30.2310.20">
    <property type="entry name" value="RelE-like"/>
    <property type="match status" value="1"/>
</dbReference>
<dbReference type="InterPro" id="IPR035093">
    <property type="entry name" value="RelE/ParE_toxin_dom_sf"/>
</dbReference>
<gene>
    <name evidence="1" type="ORF">UR96_C0015G0005</name>
</gene>
<evidence type="ECO:0000313" key="1">
    <source>
        <dbReference type="EMBL" id="KKP92383.1"/>
    </source>
</evidence>
<protein>
    <recommendedName>
        <fullName evidence="3">Type II toxin-antitoxin system RelE/ParE family toxin</fullName>
    </recommendedName>
</protein>
<evidence type="ECO:0008006" key="3">
    <source>
        <dbReference type="Google" id="ProtNLM"/>
    </source>
</evidence>